<dbReference type="KEGG" id="mph:MLP_04170"/>
<dbReference type="Gene3D" id="1.20.1090.10">
    <property type="entry name" value="Dehydroquinate synthase-like - alpha domain"/>
    <property type="match status" value="1"/>
</dbReference>
<evidence type="ECO:0000256" key="1">
    <source>
        <dbReference type="ARBA" id="ARBA00007358"/>
    </source>
</evidence>
<dbReference type="RefSeq" id="WP_013861320.1">
    <property type="nucleotide sequence ID" value="NC_015635.1"/>
</dbReference>
<dbReference type="SUPFAM" id="SSF56796">
    <property type="entry name" value="Dehydroquinate synthase-like"/>
    <property type="match status" value="1"/>
</dbReference>
<evidence type="ECO:0000256" key="3">
    <source>
        <dbReference type="ARBA" id="ARBA00023027"/>
    </source>
</evidence>
<dbReference type="CDD" id="cd08183">
    <property type="entry name" value="Fe-ADH-like"/>
    <property type="match status" value="1"/>
</dbReference>
<dbReference type="InterPro" id="IPR039697">
    <property type="entry name" value="Alcohol_dehydrogenase_Fe"/>
</dbReference>
<dbReference type="Pfam" id="PF25137">
    <property type="entry name" value="ADH_Fe_C"/>
    <property type="match status" value="1"/>
</dbReference>
<evidence type="ECO:0000259" key="4">
    <source>
        <dbReference type="Pfam" id="PF00465"/>
    </source>
</evidence>
<dbReference type="HOGENOM" id="CLU_007207_0_0_11"/>
<dbReference type="InterPro" id="IPR018211">
    <property type="entry name" value="ADH_Fe_CS"/>
</dbReference>
<dbReference type="PANTHER" id="PTHR11496">
    <property type="entry name" value="ALCOHOL DEHYDROGENASE"/>
    <property type="match status" value="1"/>
</dbReference>
<sequence length="382" mass="38920">MTRFELAIPGDVRFGGGRLSEVPDALAGWGARRVLLVTGRSPDRAAALVEGLQTRGLVVTRYAVSGEPSIQVVRDGVAAAAGCDAVVGFGGGSAIDVAKAVAVLAVRGADPLEHLEVIGAGRPITAAGLPCVAIPTTAGTGSEVTRNSVLSGDGVKASLRSPLMLPRLAVVDPDLLLGVPVATIAASGMDALAQLIEPFLSRKANPVTDALARDGIVRSARSLRRARRDGMVDPSVREDLAIASLFGGLCLANAGLGAVHGFAAALGARLGAPHGAVCAAVLAPAIKVNLRAARRVRDRSAVTWFADLAVLLTGNPTARPEAAAGWLTELTTALQIPGLRTYGLTDADTAEVVAAAQRASSMKGNPIELTDDEVAEILARAT</sequence>
<dbReference type="Proteomes" id="UP000007947">
    <property type="component" value="Chromosome"/>
</dbReference>
<dbReference type="Gene3D" id="3.40.50.1970">
    <property type="match status" value="1"/>
</dbReference>
<protein>
    <submittedName>
        <fullName evidence="6">Putative iron-containing alcohol dehydrogenase</fullName>
        <ecNumber evidence="6">1.1.1.-</ecNumber>
    </submittedName>
</protein>
<proteinExistence type="inferred from homology"/>
<dbReference type="eggNOG" id="COG1454">
    <property type="taxonomic scope" value="Bacteria"/>
</dbReference>
<evidence type="ECO:0000313" key="7">
    <source>
        <dbReference type="Proteomes" id="UP000007947"/>
    </source>
</evidence>
<feature type="domain" description="Fe-containing alcohol dehydrogenase-like C-terminal" evidence="5">
    <location>
        <begin position="185"/>
        <end position="381"/>
    </location>
</feature>
<organism evidence="6 7">
    <name type="scientific">Microlunatus phosphovorus (strain ATCC 700054 / DSM 10555 / JCM 9379 / NBRC 101784 / NCIMB 13414 / VKM Ac-1990 / NM-1)</name>
    <dbReference type="NCBI Taxonomy" id="1032480"/>
    <lineage>
        <taxon>Bacteria</taxon>
        <taxon>Bacillati</taxon>
        <taxon>Actinomycetota</taxon>
        <taxon>Actinomycetes</taxon>
        <taxon>Propionibacteriales</taxon>
        <taxon>Propionibacteriaceae</taxon>
        <taxon>Microlunatus</taxon>
    </lineage>
</organism>
<dbReference type="EMBL" id="AP012204">
    <property type="protein sequence ID" value="BAK33431.1"/>
    <property type="molecule type" value="Genomic_DNA"/>
</dbReference>
<name>F5XJA5_MICPN</name>
<reference evidence="6 7" key="1">
    <citation type="submission" date="2011-05" db="EMBL/GenBank/DDBJ databases">
        <title>Whole genome sequence of Microlunatus phosphovorus NM-1.</title>
        <authorList>
            <person name="Hosoyama A."/>
            <person name="Sasaki K."/>
            <person name="Harada T."/>
            <person name="Igarashi R."/>
            <person name="Kawakoshi A."/>
            <person name="Sasagawa M."/>
            <person name="Fukada J."/>
            <person name="Nakamura S."/>
            <person name="Katano Y."/>
            <person name="Hanada S."/>
            <person name="Kamagata Y."/>
            <person name="Nakamura N."/>
            <person name="Yamazaki S."/>
            <person name="Fujita N."/>
        </authorList>
    </citation>
    <scope>NUCLEOTIDE SEQUENCE [LARGE SCALE GENOMIC DNA]</scope>
    <source>
        <strain evidence="7">ATCC 700054 / DSM 10555 / JCM 9379 / NBRC 101784 / NCIMB 13414 / VKM Ac-1990 / NM-1</strain>
    </source>
</reference>
<dbReference type="GO" id="GO:0004022">
    <property type="term" value="F:alcohol dehydrogenase (NAD+) activity"/>
    <property type="evidence" value="ECO:0007669"/>
    <property type="project" value="UniProtKB-ARBA"/>
</dbReference>
<dbReference type="STRING" id="1032480.MLP_04170"/>
<keyword evidence="3" id="KW-0520">NAD</keyword>
<dbReference type="InterPro" id="IPR001670">
    <property type="entry name" value="ADH_Fe/GldA"/>
</dbReference>
<gene>
    <name evidence="6" type="ordered locus">MLP_04170</name>
</gene>
<evidence type="ECO:0000256" key="2">
    <source>
        <dbReference type="ARBA" id="ARBA00023002"/>
    </source>
</evidence>
<dbReference type="OrthoDB" id="323926at2"/>
<dbReference type="EC" id="1.1.1.-" evidence="6"/>
<evidence type="ECO:0000259" key="5">
    <source>
        <dbReference type="Pfam" id="PF25137"/>
    </source>
</evidence>
<keyword evidence="2 6" id="KW-0560">Oxidoreductase</keyword>
<feature type="domain" description="Alcohol dehydrogenase iron-type/glycerol dehydrogenase GldA" evidence="4">
    <location>
        <begin position="9"/>
        <end position="173"/>
    </location>
</feature>
<dbReference type="Pfam" id="PF00465">
    <property type="entry name" value="Fe-ADH"/>
    <property type="match status" value="1"/>
</dbReference>
<dbReference type="PROSITE" id="PS00913">
    <property type="entry name" value="ADH_IRON_1"/>
    <property type="match status" value="1"/>
</dbReference>
<dbReference type="FunFam" id="3.40.50.1970:FF:000003">
    <property type="entry name" value="Alcohol dehydrogenase, iron-containing"/>
    <property type="match status" value="1"/>
</dbReference>
<dbReference type="PANTHER" id="PTHR11496:SF102">
    <property type="entry name" value="ALCOHOL DEHYDROGENASE 4"/>
    <property type="match status" value="1"/>
</dbReference>
<accession>F5XJA5</accession>
<dbReference type="InterPro" id="IPR056798">
    <property type="entry name" value="ADH_Fe_C"/>
</dbReference>
<keyword evidence="7" id="KW-1185">Reference proteome</keyword>
<evidence type="ECO:0000313" key="6">
    <source>
        <dbReference type="EMBL" id="BAK33431.1"/>
    </source>
</evidence>
<dbReference type="AlphaFoldDB" id="F5XJA5"/>
<dbReference type="GO" id="GO:0046872">
    <property type="term" value="F:metal ion binding"/>
    <property type="evidence" value="ECO:0007669"/>
    <property type="project" value="InterPro"/>
</dbReference>
<comment type="similarity">
    <text evidence="1">Belongs to the iron-containing alcohol dehydrogenase family.</text>
</comment>